<dbReference type="InterPro" id="IPR043131">
    <property type="entry name" value="BCAT-like_N"/>
</dbReference>
<dbReference type="InterPro" id="IPR001544">
    <property type="entry name" value="Aminotrans_IV"/>
</dbReference>
<dbReference type="SUPFAM" id="SSF56752">
    <property type="entry name" value="D-aminoacid aminotransferase-like PLP-dependent enzymes"/>
    <property type="match status" value="1"/>
</dbReference>
<reference evidence="4" key="1">
    <citation type="submission" date="2015-02" db="EMBL/GenBank/DDBJ databases">
        <title>A transcriptome of Wollemia nobilis - a relic of Gondwana.</title>
        <authorList>
            <person name="Chia J.Y."/>
            <person name="Leong Y.S."/>
            <person name="Abdul Karim S."/>
            <person name="Wan Azmi N."/>
            <person name="Hercus R."/>
            <person name="Croft L."/>
        </authorList>
    </citation>
    <scope>NUCLEOTIDE SEQUENCE</scope>
    <source>
        <strain evidence="4">MaeBrown</strain>
        <tissue evidence="4">Leaf</tissue>
    </source>
</reference>
<dbReference type="FunFam" id="3.30.470.10:FF:000008">
    <property type="entry name" value="D-amino-acid transaminase, chloroplastic"/>
    <property type="match status" value="1"/>
</dbReference>
<dbReference type="InterPro" id="IPR050571">
    <property type="entry name" value="Class-IV_PLP-Dep_Aminotrnsfr"/>
</dbReference>
<dbReference type="Gene3D" id="3.30.470.10">
    <property type="match status" value="1"/>
</dbReference>
<dbReference type="GO" id="GO:0003824">
    <property type="term" value="F:catalytic activity"/>
    <property type="evidence" value="ECO:0007669"/>
    <property type="project" value="InterPro"/>
</dbReference>
<dbReference type="AlphaFoldDB" id="A0A0C9QN49"/>
<evidence type="ECO:0000256" key="2">
    <source>
        <dbReference type="ARBA" id="ARBA00009320"/>
    </source>
</evidence>
<dbReference type="Pfam" id="PF01063">
    <property type="entry name" value="Aminotran_4"/>
    <property type="match status" value="1"/>
</dbReference>
<dbReference type="PANTHER" id="PTHR42743:SF8">
    <property type="entry name" value="OS01G0238500 PROTEIN"/>
    <property type="match status" value="1"/>
</dbReference>
<name>A0A0C9QN49_9CONI</name>
<evidence type="ECO:0000313" key="4">
    <source>
        <dbReference type="EMBL" id="JAG86080.1"/>
    </source>
</evidence>
<comment type="cofactor">
    <cofactor evidence="1">
        <name>pyridoxal 5'-phosphate</name>
        <dbReference type="ChEBI" id="CHEBI:597326"/>
    </cofactor>
</comment>
<dbReference type="Gene3D" id="3.20.10.10">
    <property type="entry name" value="D-amino Acid Aminotransferase, subunit A, domain 2"/>
    <property type="match status" value="1"/>
</dbReference>
<accession>A0A0C9QN49</accession>
<organism evidence="4">
    <name type="scientific">Wollemia nobilis</name>
    <dbReference type="NCBI Taxonomy" id="56998"/>
    <lineage>
        <taxon>Eukaryota</taxon>
        <taxon>Viridiplantae</taxon>
        <taxon>Streptophyta</taxon>
        <taxon>Embryophyta</taxon>
        <taxon>Tracheophyta</taxon>
        <taxon>Spermatophyta</taxon>
        <taxon>Pinopsida</taxon>
        <taxon>Pinidae</taxon>
        <taxon>Conifers II</taxon>
        <taxon>Araucariales</taxon>
        <taxon>Araucariaceae</taxon>
        <taxon>Wollemia</taxon>
    </lineage>
</organism>
<proteinExistence type="inferred from homology"/>
<protein>
    <submittedName>
        <fullName evidence="4">TSA: Wollemia nobilis Ref_Wollemi_Transcript_19242_1224 transcribed RNA sequence</fullName>
    </submittedName>
</protein>
<evidence type="ECO:0000256" key="3">
    <source>
        <dbReference type="ARBA" id="ARBA00022898"/>
    </source>
</evidence>
<dbReference type="GO" id="GO:0046394">
    <property type="term" value="P:carboxylic acid biosynthetic process"/>
    <property type="evidence" value="ECO:0007669"/>
    <property type="project" value="UniProtKB-ARBA"/>
</dbReference>
<sequence length="334" mass="35882">MGSSGEDAGFKVPVLSSSEVMNRLQEKFGGGTDQPYPAMYSSIFGGVTTDPALMVIPIDDHMVHRGHGVFDTALIIDGYLYELDAHLDRFLRSASKAKIVSPFDRSQLRTILVETAAASKCRMGHLRYWLSAGPGDFLLTPPIGQPTSAFYAIVIKENYLPLTEGVAVVTSSTPMKSPEMATMKNVNYLPNALSKIGAEEKGAYTAIWIDSEGYVAEGPNVNVAFISKTKELLVPSFDKILSGCTCKRMLALAPKLVEKGLLTGIRVGSITVEEGKDAAEMMLVGSGLPILPITSWDGTPFGTGKVGPLTSALSELLWEDMKAGPDSLRIPISY</sequence>
<dbReference type="PANTHER" id="PTHR42743">
    <property type="entry name" value="AMINO-ACID AMINOTRANSFERASE"/>
    <property type="match status" value="1"/>
</dbReference>
<dbReference type="InterPro" id="IPR036038">
    <property type="entry name" value="Aminotransferase-like"/>
</dbReference>
<comment type="similarity">
    <text evidence="2">Belongs to the class-IV pyridoxal-phosphate-dependent aminotransferase family.</text>
</comment>
<evidence type="ECO:0000256" key="1">
    <source>
        <dbReference type="ARBA" id="ARBA00001933"/>
    </source>
</evidence>
<keyword evidence="3" id="KW-0663">Pyridoxal phosphate</keyword>
<dbReference type="EMBL" id="GCHU01019119">
    <property type="protein sequence ID" value="JAG86080.1"/>
    <property type="molecule type" value="Transcribed_RNA"/>
</dbReference>
<dbReference type="GO" id="GO:0008652">
    <property type="term" value="P:amino acid biosynthetic process"/>
    <property type="evidence" value="ECO:0007669"/>
    <property type="project" value="UniProtKB-ARBA"/>
</dbReference>
<dbReference type="FunFam" id="3.20.10.10:FF:000002">
    <property type="entry name" value="D-alanine aminotransferase"/>
    <property type="match status" value="1"/>
</dbReference>
<dbReference type="InterPro" id="IPR043132">
    <property type="entry name" value="BCAT-like_C"/>
</dbReference>